<accession>A0A5E4N1C4</accession>
<evidence type="ECO:0000313" key="2">
    <source>
        <dbReference type="Proteomes" id="UP000325440"/>
    </source>
</evidence>
<dbReference type="PANTHER" id="PTHR47326">
    <property type="entry name" value="TRANSPOSABLE ELEMENT TC3 TRANSPOSASE-LIKE PROTEIN"/>
    <property type="match status" value="1"/>
</dbReference>
<gene>
    <name evidence="1" type="ORF">CINCED_3A011399</name>
</gene>
<keyword evidence="2" id="KW-1185">Reference proteome</keyword>
<name>A0A5E4N1C4_9HEMI</name>
<dbReference type="OrthoDB" id="6584906at2759"/>
<dbReference type="InterPro" id="IPR036397">
    <property type="entry name" value="RNaseH_sf"/>
</dbReference>
<organism evidence="1 2">
    <name type="scientific">Cinara cedri</name>
    <dbReference type="NCBI Taxonomy" id="506608"/>
    <lineage>
        <taxon>Eukaryota</taxon>
        <taxon>Metazoa</taxon>
        <taxon>Ecdysozoa</taxon>
        <taxon>Arthropoda</taxon>
        <taxon>Hexapoda</taxon>
        <taxon>Insecta</taxon>
        <taxon>Pterygota</taxon>
        <taxon>Neoptera</taxon>
        <taxon>Paraneoptera</taxon>
        <taxon>Hemiptera</taxon>
        <taxon>Sternorrhyncha</taxon>
        <taxon>Aphidomorpha</taxon>
        <taxon>Aphidoidea</taxon>
        <taxon>Aphididae</taxon>
        <taxon>Lachninae</taxon>
        <taxon>Cinara</taxon>
    </lineage>
</organism>
<reference evidence="1 2" key="1">
    <citation type="submission" date="2019-08" db="EMBL/GenBank/DDBJ databases">
        <authorList>
            <person name="Alioto T."/>
            <person name="Alioto T."/>
            <person name="Gomez Garrido J."/>
        </authorList>
    </citation>
    <scope>NUCLEOTIDE SEQUENCE [LARGE SCALE GENOMIC DNA]</scope>
</reference>
<dbReference type="Proteomes" id="UP000325440">
    <property type="component" value="Unassembled WGS sequence"/>
</dbReference>
<protein>
    <submittedName>
        <fullName evidence="1">Uncharacterized protein</fullName>
    </submittedName>
</protein>
<dbReference type="GO" id="GO:0003676">
    <property type="term" value="F:nucleic acid binding"/>
    <property type="evidence" value="ECO:0007669"/>
    <property type="project" value="InterPro"/>
</dbReference>
<sequence>MQLNRAAAGPVVPVNLNGGVERRVRNTRNEERVLNIVRVDSETSCRRISARRGLFIMSVWRILNDNNLHPYHRQRVQELLPRDNIARLNFATDMINRRTENPNFFSNILLTDEAGFTKDGIFNQHNSHLWAEENPHAIRIGRSQYKFSINIWCGIIGNYLLGPHVLPPRLNGRDFQNCLMYTLPITLENIPNEEQETMGFMLDRAPSHHTIEVREQLHYLFLGRIIGRHAGNNAIIHPDII</sequence>
<dbReference type="EMBL" id="CABPRJ010001475">
    <property type="protein sequence ID" value="VVC38478.1"/>
    <property type="molecule type" value="Genomic_DNA"/>
</dbReference>
<evidence type="ECO:0000313" key="1">
    <source>
        <dbReference type="EMBL" id="VVC38478.1"/>
    </source>
</evidence>
<dbReference type="AlphaFoldDB" id="A0A5E4N1C4"/>
<dbReference type="PANTHER" id="PTHR47326:SF1">
    <property type="entry name" value="HTH PSQ-TYPE DOMAIN-CONTAINING PROTEIN"/>
    <property type="match status" value="1"/>
</dbReference>
<proteinExistence type="predicted"/>
<dbReference type="Gene3D" id="3.30.420.10">
    <property type="entry name" value="Ribonuclease H-like superfamily/Ribonuclease H"/>
    <property type="match status" value="1"/>
</dbReference>